<evidence type="ECO:0000313" key="9">
    <source>
        <dbReference type="EMBL" id="OXA50660.1"/>
    </source>
</evidence>
<dbReference type="Pfam" id="PF01130">
    <property type="entry name" value="CD36"/>
    <property type="match status" value="1"/>
</dbReference>
<evidence type="ECO:0000256" key="7">
    <source>
        <dbReference type="ARBA" id="ARBA00023180"/>
    </source>
</evidence>
<gene>
    <name evidence="9" type="ORF">Fcan01_14052</name>
</gene>
<protein>
    <submittedName>
        <fullName evidence="9">Sensory neuron membrane protein 1</fullName>
    </submittedName>
</protein>
<dbReference type="AlphaFoldDB" id="A0A226E045"/>
<comment type="caution">
    <text evidence="9">The sequence shown here is derived from an EMBL/GenBank/DDBJ whole genome shotgun (WGS) entry which is preliminary data.</text>
</comment>
<feature type="transmembrane region" description="Helical" evidence="8">
    <location>
        <begin position="7"/>
        <end position="30"/>
    </location>
</feature>
<dbReference type="OMA" id="QHESEFR"/>
<comment type="subcellular location">
    <subcellularLocation>
        <location evidence="1">Cell membrane</location>
    </subcellularLocation>
</comment>
<dbReference type="PRINTS" id="PR01609">
    <property type="entry name" value="CD36FAMILY"/>
</dbReference>
<dbReference type="Proteomes" id="UP000198287">
    <property type="component" value="Unassembled WGS sequence"/>
</dbReference>
<proteinExistence type="inferred from homology"/>
<keyword evidence="4 8" id="KW-0812">Transmembrane</keyword>
<sequence>MEKRTKISLCIAISGVVVLILGVILGWVVLPFVIKIMIDKEARLTNGTLIYDKWVDIPLPIHLHVYVWRVVNIDDYVGSNWTTKPILEEVGPYVYSEKRVKYEITPNVERDTVFFRQNITYTFVPELSIGPETDTVDVLNAPLLAVATILYTIPEKYLPLPHRSFMELLMGPLSGEKFIRKAVSVHDIVFGVRLNFIYDIILVLVELILGDYVTLPPELQNVGGRGWQFAPFVNKNGTNSDGLWEIYSGVRDNSMVNMIRTVNNNETIGNGKYWGTPECNKFRGGDGIFFPPYVEKTDRLAAYQHESEFRGISTYRFAATKDLFASPDEFPENECYCVTPREPLDPTCAPTGVVRLRSCKTGAPVVMSKPHFLDADESVINGVTGMKPEKEKHDTFLDIEPTLGVPLKGVRRIQVNVETQPFISMGEIFKTLPFSYIPFIWVGEGAELDDDLYNELKSMYLTPLKIANIGKWTAVGLGIAGTLGGAVALGYFTWWLKR</sequence>
<dbReference type="GO" id="GO:0005044">
    <property type="term" value="F:scavenger receptor activity"/>
    <property type="evidence" value="ECO:0007669"/>
    <property type="project" value="TreeGrafter"/>
</dbReference>
<accession>A0A226E045</accession>
<dbReference type="EMBL" id="LNIX01000008">
    <property type="protein sequence ID" value="OXA50660.1"/>
    <property type="molecule type" value="Genomic_DNA"/>
</dbReference>
<evidence type="ECO:0000256" key="2">
    <source>
        <dbReference type="ARBA" id="ARBA00010532"/>
    </source>
</evidence>
<feature type="transmembrane region" description="Helical" evidence="8">
    <location>
        <begin position="472"/>
        <end position="496"/>
    </location>
</feature>
<reference evidence="9 10" key="1">
    <citation type="submission" date="2015-12" db="EMBL/GenBank/DDBJ databases">
        <title>The genome of Folsomia candida.</title>
        <authorList>
            <person name="Faddeeva A."/>
            <person name="Derks M.F."/>
            <person name="Anvar Y."/>
            <person name="Smit S."/>
            <person name="Van Straalen N."/>
            <person name="Roelofs D."/>
        </authorList>
    </citation>
    <scope>NUCLEOTIDE SEQUENCE [LARGE SCALE GENOMIC DNA]</scope>
    <source>
        <strain evidence="9 10">VU population</strain>
        <tissue evidence="9">Whole body</tissue>
    </source>
</reference>
<keyword evidence="7" id="KW-0325">Glycoprotein</keyword>
<evidence type="ECO:0000256" key="1">
    <source>
        <dbReference type="ARBA" id="ARBA00004236"/>
    </source>
</evidence>
<keyword evidence="3" id="KW-1003">Cell membrane</keyword>
<evidence type="ECO:0000256" key="4">
    <source>
        <dbReference type="ARBA" id="ARBA00022692"/>
    </source>
</evidence>
<evidence type="ECO:0000313" key="10">
    <source>
        <dbReference type="Proteomes" id="UP000198287"/>
    </source>
</evidence>
<dbReference type="PANTHER" id="PTHR11923">
    <property type="entry name" value="SCAVENGER RECEPTOR CLASS B TYPE-1 SR-B1"/>
    <property type="match status" value="1"/>
</dbReference>
<comment type="similarity">
    <text evidence="2">Belongs to the CD36 family.</text>
</comment>
<evidence type="ECO:0000256" key="3">
    <source>
        <dbReference type="ARBA" id="ARBA00022475"/>
    </source>
</evidence>
<keyword evidence="6 8" id="KW-0472">Membrane</keyword>
<evidence type="ECO:0000256" key="6">
    <source>
        <dbReference type="ARBA" id="ARBA00023136"/>
    </source>
</evidence>
<organism evidence="9 10">
    <name type="scientific">Folsomia candida</name>
    <name type="common">Springtail</name>
    <dbReference type="NCBI Taxonomy" id="158441"/>
    <lineage>
        <taxon>Eukaryota</taxon>
        <taxon>Metazoa</taxon>
        <taxon>Ecdysozoa</taxon>
        <taxon>Arthropoda</taxon>
        <taxon>Hexapoda</taxon>
        <taxon>Collembola</taxon>
        <taxon>Entomobryomorpha</taxon>
        <taxon>Isotomoidea</taxon>
        <taxon>Isotomidae</taxon>
        <taxon>Proisotominae</taxon>
        <taxon>Folsomia</taxon>
    </lineage>
</organism>
<dbReference type="InterPro" id="IPR002159">
    <property type="entry name" value="CD36_fam"/>
</dbReference>
<dbReference type="PANTHER" id="PTHR11923:SF51">
    <property type="entry name" value="LYSOSOME MEMBRANE PROTEIN 2"/>
    <property type="match status" value="1"/>
</dbReference>
<evidence type="ECO:0000256" key="8">
    <source>
        <dbReference type="SAM" id="Phobius"/>
    </source>
</evidence>
<dbReference type="GO" id="GO:0005886">
    <property type="term" value="C:plasma membrane"/>
    <property type="evidence" value="ECO:0007669"/>
    <property type="project" value="UniProtKB-SubCell"/>
</dbReference>
<dbReference type="GO" id="GO:0005737">
    <property type="term" value="C:cytoplasm"/>
    <property type="evidence" value="ECO:0007669"/>
    <property type="project" value="TreeGrafter"/>
</dbReference>
<keyword evidence="5 8" id="KW-1133">Transmembrane helix</keyword>
<keyword evidence="10" id="KW-1185">Reference proteome</keyword>
<name>A0A226E045_FOLCA</name>
<evidence type="ECO:0000256" key="5">
    <source>
        <dbReference type="ARBA" id="ARBA00022989"/>
    </source>
</evidence>
<dbReference type="OrthoDB" id="18585at2759"/>